<evidence type="ECO:0000256" key="1">
    <source>
        <dbReference type="SAM" id="MobiDB-lite"/>
    </source>
</evidence>
<evidence type="ECO:0000313" key="3">
    <source>
        <dbReference type="Proteomes" id="UP000220133"/>
    </source>
</evidence>
<evidence type="ECO:0000313" key="2">
    <source>
        <dbReference type="EMBL" id="ATL46712.1"/>
    </source>
</evidence>
<sequence>MDIRVSKGFQPSKNRQKTAQKADFNKIGRKVPTSEVPPPTCPKGIDLKIIPKSEFGSTYPHLRGTPTHFGSTPMGFRSGSSGKFPPKETSENTLKD</sequence>
<feature type="region of interest" description="Disordered" evidence="1">
    <location>
        <begin position="1"/>
        <end position="96"/>
    </location>
</feature>
<dbReference type="Proteomes" id="UP000220133">
    <property type="component" value="Chromosome"/>
</dbReference>
<proteinExistence type="predicted"/>
<name>A0A291QS50_9BACT</name>
<dbReference type="EMBL" id="CP023777">
    <property type="protein sequence ID" value="ATL46712.1"/>
    <property type="molecule type" value="Genomic_DNA"/>
</dbReference>
<dbReference type="KEGG" id="cbae:COR50_05685"/>
<feature type="compositionally biased region" description="Basic and acidic residues" evidence="1">
    <location>
        <begin position="85"/>
        <end position="96"/>
    </location>
</feature>
<organism evidence="2 3">
    <name type="scientific">Chitinophaga caeni</name>
    <dbReference type="NCBI Taxonomy" id="2029983"/>
    <lineage>
        <taxon>Bacteria</taxon>
        <taxon>Pseudomonadati</taxon>
        <taxon>Bacteroidota</taxon>
        <taxon>Chitinophagia</taxon>
        <taxon>Chitinophagales</taxon>
        <taxon>Chitinophagaceae</taxon>
        <taxon>Chitinophaga</taxon>
    </lineage>
</organism>
<reference evidence="2 3" key="1">
    <citation type="submission" date="2017-10" db="EMBL/GenBank/DDBJ databases">
        <title>Paenichitinophaga pekingensis gen. nov., sp. nov., isolated from activated sludge.</title>
        <authorList>
            <person name="Jin D."/>
            <person name="Kong X."/>
            <person name="Deng Y."/>
            <person name="Bai Z."/>
        </authorList>
    </citation>
    <scope>NUCLEOTIDE SEQUENCE [LARGE SCALE GENOMIC DNA]</scope>
    <source>
        <strain evidence="2 3">13</strain>
    </source>
</reference>
<accession>A0A291QS50</accession>
<protein>
    <submittedName>
        <fullName evidence="2">Uncharacterized protein</fullName>
    </submittedName>
</protein>
<feature type="compositionally biased region" description="Polar residues" evidence="1">
    <location>
        <begin position="9"/>
        <end position="19"/>
    </location>
</feature>
<dbReference type="AlphaFoldDB" id="A0A291QS50"/>
<keyword evidence="3" id="KW-1185">Reference proteome</keyword>
<gene>
    <name evidence="2" type="ORF">COR50_05685</name>
</gene>